<evidence type="ECO:0000313" key="4">
    <source>
        <dbReference type="Proteomes" id="UP001139369"/>
    </source>
</evidence>
<accession>A0A9X1VME3</accession>
<evidence type="ECO:0000256" key="2">
    <source>
        <dbReference type="ARBA" id="ARBA00022679"/>
    </source>
</evidence>
<comment type="caution">
    <text evidence="3">The sequence shown here is derived from an EMBL/GenBank/DDBJ whole genome shotgun (WGS) entry which is preliminary data.</text>
</comment>
<organism evidence="3 4">
    <name type="scientific">Polaribacter marinus</name>
    <dbReference type="NCBI Taxonomy" id="2916838"/>
    <lineage>
        <taxon>Bacteria</taxon>
        <taxon>Pseudomonadati</taxon>
        <taxon>Bacteroidota</taxon>
        <taxon>Flavobacteriia</taxon>
        <taxon>Flavobacteriales</taxon>
        <taxon>Flavobacteriaceae</taxon>
    </lineage>
</organism>
<sequence length="321" mass="36372">MGDVAILVPVLEALFKQNKNVRITILTQLFFAPIFKDFKNITVYPVDKKGKHKGFLGLFKLYKELKPLQFTAIADIHNVLRSNVLKLLFFNKKCIQIDKGRKEKKELISKKNFKQLKTSHERYADVFRKLGFTIDLSTPVFLEKKPIPTAFKNLITSAHKTIGIAPFAAHKSKMYPLDQMKIVVEQLSKDYTILLFGGKSDVIQLETLQTNQNIYLAAGKLSFTEELNTISNLDCMISMDSGNAHLAAMYGIKVITIWGVTHPFAGFAPFHQPTDYAMLADADQYPKIPTSIYGNKYPEDYLNCSESIAPEQIIEKVKSIL</sequence>
<dbReference type="Gene3D" id="3.40.50.2000">
    <property type="entry name" value="Glycogen Phosphorylase B"/>
    <property type="match status" value="2"/>
</dbReference>
<name>A0A9X1VME3_9FLAO</name>
<gene>
    <name evidence="3" type="ORF">MC378_06350</name>
</gene>
<dbReference type="InterPro" id="IPR051199">
    <property type="entry name" value="LPS_LOS_Heptosyltrfase"/>
</dbReference>
<dbReference type="PANTHER" id="PTHR30160:SF22">
    <property type="entry name" value="LIPOPOLYSACCHARIDE CORE BIOSYNTHESIS PROTEIN"/>
    <property type="match status" value="1"/>
</dbReference>
<dbReference type="SUPFAM" id="SSF53756">
    <property type="entry name" value="UDP-Glycosyltransferase/glycogen phosphorylase"/>
    <property type="match status" value="1"/>
</dbReference>
<dbReference type="PANTHER" id="PTHR30160">
    <property type="entry name" value="TETRAACYLDISACCHARIDE 4'-KINASE-RELATED"/>
    <property type="match status" value="1"/>
</dbReference>
<proteinExistence type="predicted"/>
<dbReference type="Pfam" id="PF01075">
    <property type="entry name" value="Glyco_transf_9"/>
    <property type="match status" value="1"/>
</dbReference>
<dbReference type="GO" id="GO:0008713">
    <property type="term" value="F:ADP-heptose-lipopolysaccharide heptosyltransferase activity"/>
    <property type="evidence" value="ECO:0007669"/>
    <property type="project" value="TreeGrafter"/>
</dbReference>
<keyword evidence="1" id="KW-0328">Glycosyltransferase</keyword>
<dbReference type="GO" id="GO:0009244">
    <property type="term" value="P:lipopolysaccharide core region biosynthetic process"/>
    <property type="evidence" value="ECO:0007669"/>
    <property type="project" value="TreeGrafter"/>
</dbReference>
<dbReference type="AlphaFoldDB" id="A0A9X1VME3"/>
<keyword evidence="2" id="KW-0808">Transferase</keyword>
<dbReference type="InterPro" id="IPR002201">
    <property type="entry name" value="Glyco_trans_9"/>
</dbReference>
<dbReference type="GO" id="GO:0005829">
    <property type="term" value="C:cytosol"/>
    <property type="evidence" value="ECO:0007669"/>
    <property type="project" value="TreeGrafter"/>
</dbReference>
<reference evidence="3" key="1">
    <citation type="submission" date="2022-02" db="EMBL/GenBank/DDBJ databases">
        <title>Polaribacter sp. MSW13, isolated from seawater.</title>
        <authorList>
            <person name="Kristyanto S."/>
            <person name="Jung J."/>
            <person name="Jeon C.O."/>
        </authorList>
    </citation>
    <scope>NUCLEOTIDE SEQUENCE</scope>
    <source>
        <strain evidence="3">MSW13</strain>
    </source>
</reference>
<dbReference type="Proteomes" id="UP001139369">
    <property type="component" value="Unassembled WGS sequence"/>
</dbReference>
<dbReference type="EMBL" id="JAKQYM010000003">
    <property type="protein sequence ID" value="MCI2228782.1"/>
    <property type="molecule type" value="Genomic_DNA"/>
</dbReference>
<dbReference type="CDD" id="cd03789">
    <property type="entry name" value="GT9_LPS_heptosyltransferase"/>
    <property type="match status" value="1"/>
</dbReference>
<protein>
    <submittedName>
        <fullName evidence="3">Glycosyltransferase family 9 protein</fullName>
    </submittedName>
</protein>
<keyword evidence="4" id="KW-1185">Reference proteome</keyword>
<evidence type="ECO:0000256" key="1">
    <source>
        <dbReference type="ARBA" id="ARBA00022676"/>
    </source>
</evidence>
<evidence type="ECO:0000313" key="3">
    <source>
        <dbReference type="EMBL" id="MCI2228782.1"/>
    </source>
</evidence>